<dbReference type="InterPro" id="IPR001611">
    <property type="entry name" value="Leu-rich_rpt"/>
</dbReference>
<dbReference type="Pfam" id="PF23282">
    <property type="entry name" value="WHD_ROQ1"/>
    <property type="match status" value="1"/>
</dbReference>
<feature type="domain" description="Disease resistance protein Roq1-like winged-helix" evidence="4">
    <location>
        <begin position="285"/>
        <end position="354"/>
    </location>
</feature>
<comment type="caution">
    <text evidence="5">The sequence shown here is derived from an EMBL/GenBank/DDBJ whole genome shotgun (WGS) entry which is preliminary data.</text>
</comment>
<dbReference type="Gene3D" id="1.10.8.430">
    <property type="entry name" value="Helical domain of apoptotic protease-activating factors"/>
    <property type="match status" value="1"/>
</dbReference>
<dbReference type="InterPro" id="IPR042197">
    <property type="entry name" value="Apaf_helical"/>
</dbReference>
<dbReference type="PRINTS" id="PR00364">
    <property type="entry name" value="DISEASERSIST"/>
</dbReference>
<dbReference type="SUPFAM" id="SSF52058">
    <property type="entry name" value="L domain-like"/>
    <property type="match status" value="2"/>
</dbReference>
<dbReference type="InterPro" id="IPR058192">
    <property type="entry name" value="WHD_ROQ1-like"/>
</dbReference>
<dbReference type="InterPro" id="IPR027417">
    <property type="entry name" value="P-loop_NTPase"/>
</dbReference>
<dbReference type="Gene3D" id="3.40.50.300">
    <property type="entry name" value="P-loop containing nucleotide triphosphate hydrolases"/>
    <property type="match status" value="1"/>
</dbReference>
<keyword evidence="6" id="KW-1185">Reference proteome</keyword>
<dbReference type="Pfam" id="PF13855">
    <property type="entry name" value="LRR_8"/>
    <property type="match status" value="1"/>
</dbReference>
<dbReference type="PROSITE" id="PS51450">
    <property type="entry name" value="LRR"/>
    <property type="match status" value="1"/>
</dbReference>
<dbReference type="Proteomes" id="UP001408789">
    <property type="component" value="Unassembled WGS sequence"/>
</dbReference>
<evidence type="ECO:0000313" key="6">
    <source>
        <dbReference type="Proteomes" id="UP001408789"/>
    </source>
</evidence>
<evidence type="ECO:0000256" key="1">
    <source>
        <dbReference type="ARBA" id="ARBA00022614"/>
    </source>
</evidence>
<gene>
    <name evidence="5" type="ORF">SSX86_017426</name>
</gene>
<reference evidence="5 6" key="1">
    <citation type="submission" date="2024-04" db="EMBL/GenBank/DDBJ databases">
        <title>The reference genome of an endangered Asteraceae, Deinandra increscens subsp. villosa, native to the Central Coast of California.</title>
        <authorList>
            <person name="Guilliams M."/>
            <person name="Hasenstab-Lehman K."/>
            <person name="Meyer R."/>
            <person name="Mcevoy S."/>
        </authorList>
    </citation>
    <scope>NUCLEOTIDE SEQUENCE [LARGE SCALE GENOMIC DNA]</scope>
    <source>
        <tissue evidence="5">Leaf</tissue>
    </source>
</reference>
<dbReference type="GO" id="GO:0043531">
    <property type="term" value="F:ADP binding"/>
    <property type="evidence" value="ECO:0007669"/>
    <property type="project" value="InterPro"/>
</dbReference>
<dbReference type="SUPFAM" id="SSF52540">
    <property type="entry name" value="P-loop containing nucleoside triphosphate hydrolases"/>
    <property type="match status" value="1"/>
</dbReference>
<feature type="domain" description="NB-ARC" evidence="3">
    <location>
        <begin position="48"/>
        <end position="217"/>
    </location>
</feature>
<dbReference type="GO" id="GO:0006952">
    <property type="term" value="P:defense response"/>
    <property type="evidence" value="ECO:0007669"/>
    <property type="project" value="InterPro"/>
</dbReference>
<name>A0AAP0GVN1_9ASTR</name>
<dbReference type="InterPro" id="IPR036390">
    <property type="entry name" value="WH_DNA-bd_sf"/>
</dbReference>
<dbReference type="Pfam" id="PF00931">
    <property type="entry name" value="NB-ARC"/>
    <property type="match status" value="1"/>
</dbReference>
<evidence type="ECO:0000313" key="5">
    <source>
        <dbReference type="EMBL" id="KAK9063556.1"/>
    </source>
</evidence>
<dbReference type="PANTHER" id="PTHR11017:SF340">
    <property type="entry name" value="NB-ARC-RELATED"/>
    <property type="match status" value="1"/>
</dbReference>
<evidence type="ECO:0000259" key="3">
    <source>
        <dbReference type="Pfam" id="PF00931"/>
    </source>
</evidence>
<dbReference type="Gene3D" id="3.80.10.10">
    <property type="entry name" value="Ribonuclease Inhibitor"/>
    <property type="match status" value="2"/>
</dbReference>
<keyword evidence="2" id="KW-0677">Repeat</keyword>
<dbReference type="AlphaFoldDB" id="A0AAP0GVN1"/>
<proteinExistence type="predicted"/>
<dbReference type="InterPro" id="IPR032675">
    <property type="entry name" value="LRR_dom_sf"/>
</dbReference>
<evidence type="ECO:0000259" key="4">
    <source>
        <dbReference type="Pfam" id="PF23282"/>
    </source>
</evidence>
<dbReference type="SUPFAM" id="SSF46785">
    <property type="entry name" value="Winged helix' DNA-binding domain"/>
    <property type="match status" value="1"/>
</dbReference>
<sequence>MLEILLIDNIGDCMQRHEAKFIKEIVGTISRRLFPMITNVNEDLVGIETRLQDLKSKLKTRSGGVRMVGIWGVGGGGKTTLASTAYMEICYQFEAHCLLENIRDESTKHGLKSLQEKLLSTLLNNRVEPIRSEMEGKSMIKRRLCNKSVLVVLDDVDDLEQLEALAGSNDWFGEGSRIIITTRDGHLLSRKADTIYEVSLLSHDEAIKLFTRHAYRKDRPIEDYERLSLDVVSYAGGLPLALRILGSFLYDKDNDEWMSALAKLKSIPKFKVIDRLKISYDGLEHDEKELFLDIACFLRRWEIDEAMRVLDACSFYPGIGVKVLVQKCLIRLSDGKFDMHDLVEEMAHYIVREKHPNHPEKHSRIWQEKDVVDISIMTAKTLMENNHSTEVLGLGLSEPRLLRDVVANTKNFPDVVANMKTLRWIYWNTYPASSLPANFQPTTLGCLMLRWGRQKQLWQGCKHLPNLKLIDLSHSELLKRTPDLTGLPCLERLILKRCNSLEKIHPSIGNHKRLIYVDMSRCSKLKTFPPIKCMKKLETLNLSYCYKLQKFPDIQTNMDSLVKLVLKETQIDIIPASVDQFCTNLVYFDASYCNNLKRIEADFRLLKSLKLLRIYWGVQSAWDFFDKECCLEVLSLSVKYEDSTLFKNYKESTFFKNLMKHIRLQYFHQDVSLKFPQFPRSLRELYLSFCNLEDGDIPSDLSDLLNLQVLDLSHNNFSRLPSSLSRIPGLKFLNLSSCNLIELPDLPLSIAILKAQYCRSLESLGDLSKYKWLWKVSLWECEKLIDVESVLLHSILEGNALEDCFMSVTLPFRQTNITYFSTSLITLQLPHNWCSDFSGFLFCLDDHYLGDKCAIVIKQEMSMNSQPDHDQQWEEYDNNNHEFYYEHSQVGYVPFASLRHNAGWNSAYSKISFQIAAYAKAKVLLVPRKSKTIDSNEGAKATRGDCLEFWDKEKEDRKTFEIINDSKSSTIKIVWGHIV</sequence>
<dbReference type="EMBL" id="JBCNJP010000018">
    <property type="protein sequence ID" value="KAK9063556.1"/>
    <property type="molecule type" value="Genomic_DNA"/>
</dbReference>
<dbReference type="InterPro" id="IPR002182">
    <property type="entry name" value="NB-ARC"/>
</dbReference>
<protein>
    <recommendedName>
        <fullName evidence="7">NB-ARC domain-containing protein</fullName>
    </recommendedName>
</protein>
<dbReference type="InterPro" id="IPR044974">
    <property type="entry name" value="Disease_R_plants"/>
</dbReference>
<accession>A0AAP0GVN1</accession>
<evidence type="ECO:0008006" key="7">
    <source>
        <dbReference type="Google" id="ProtNLM"/>
    </source>
</evidence>
<dbReference type="PANTHER" id="PTHR11017">
    <property type="entry name" value="LEUCINE-RICH REPEAT-CONTAINING PROTEIN"/>
    <property type="match status" value="1"/>
</dbReference>
<organism evidence="5 6">
    <name type="scientific">Deinandra increscens subsp. villosa</name>
    <dbReference type="NCBI Taxonomy" id="3103831"/>
    <lineage>
        <taxon>Eukaryota</taxon>
        <taxon>Viridiplantae</taxon>
        <taxon>Streptophyta</taxon>
        <taxon>Embryophyta</taxon>
        <taxon>Tracheophyta</taxon>
        <taxon>Spermatophyta</taxon>
        <taxon>Magnoliopsida</taxon>
        <taxon>eudicotyledons</taxon>
        <taxon>Gunneridae</taxon>
        <taxon>Pentapetalae</taxon>
        <taxon>asterids</taxon>
        <taxon>campanulids</taxon>
        <taxon>Asterales</taxon>
        <taxon>Asteraceae</taxon>
        <taxon>Asteroideae</taxon>
        <taxon>Heliantheae alliance</taxon>
        <taxon>Madieae</taxon>
        <taxon>Madiinae</taxon>
        <taxon>Deinandra</taxon>
    </lineage>
</organism>
<keyword evidence="1" id="KW-0433">Leucine-rich repeat</keyword>
<evidence type="ECO:0000256" key="2">
    <source>
        <dbReference type="ARBA" id="ARBA00022737"/>
    </source>
</evidence>